<proteinExistence type="predicted"/>
<organism evidence="2 3">
    <name type="scientific">Bradyrhizobium archetypum</name>
    <dbReference type="NCBI Taxonomy" id="2721160"/>
    <lineage>
        <taxon>Bacteria</taxon>
        <taxon>Pseudomonadati</taxon>
        <taxon>Pseudomonadota</taxon>
        <taxon>Alphaproteobacteria</taxon>
        <taxon>Hyphomicrobiales</taxon>
        <taxon>Nitrobacteraceae</taxon>
        <taxon>Bradyrhizobium</taxon>
    </lineage>
</organism>
<dbReference type="AlphaFoldDB" id="A0A7Y4HAF0"/>
<evidence type="ECO:0000313" key="2">
    <source>
        <dbReference type="EMBL" id="NOJ50092.1"/>
    </source>
</evidence>
<sequence>MADALVEQIRPLLARTTPEVQGATIGPLVAIFIAGHLPKSTNSCPGIGDIRTSLTRHKRAPPSAQDELTTGRPAFNYPQISV</sequence>
<gene>
    <name evidence="2" type="ORF">HCN50_28230</name>
</gene>
<accession>A0A7Y4HAF0</accession>
<name>A0A7Y4HAF0_9BRAD</name>
<dbReference type="RefSeq" id="WP_171713156.1">
    <property type="nucleotide sequence ID" value="NZ_JAAVLW010000010.1"/>
</dbReference>
<evidence type="ECO:0000256" key="1">
    <source>
        <dbReference type="SAM" id="MobiDB-lite"/>
    </source>
</evidence>
<reference evidence="2 3" key="1">
    <citation type="submission" date="2020-03" db="EMBL/GenBank/DDBJ databases">
        <title>Bradyrhizobium diversity isolated from nodules of Muelleranthus trifoliolatus.</title>
        <authorList>
            <person name="Klepa M."/>
            <person name="Helene L."/>
            <person name="Hungria M."/>
        </authorList>
    </citation>
    <scope>NUCLEOTIDE SEQUENCE [LARGE SCALE GENOMIC DNA]</scope>
    <source>
        <strain evidence="2 3">WSM 1744</strain>
    </source>
</reference>
<keyword evidence="3" id="KW-1185">Reference proteome</keyword>
<dbReference type="EMBL" id="JAAVLW010000010">
    <property type="protein sequence ID" value="NOJ50092.1"/>
    <property type="molecule type" value="Genomic_DNA"/>
</dbReference>
<protein>
    <submittedName>
        <fullName evidence="2">Uncharacterized protein</fullName>
    </submittedName>
</protein>
<feature type="region of interest" description="Disordered" evidence="1">
    <location>
        <begin position="55"/>
        <end position="82"/>
    </location>
</feature>
<dbReference type="Proteomes" id="UP000528734">
    <property type="component" value="Unassembled WGS sequence"/>
</dbReference>
<comment type="caution">
    <text evidence="2">The sequence shown here is derived from an EMBL/GenBank/DDBJ whole genome shotgun (WGS) entry which is preliminary data.</text>
</comment>
<evidence type="ECO:0000313" key="3">
    <source>
        <dbReference type="Proteomes" id="UP000528734"/>
    </source>
</evidence>